<dbReference type="InterPro" id="IPR013783">
    <property type="entry name" value="Ig-like_fold"/>
</dbReference>
<dbReference type="AlphaFoldDB" id="A0A226NMQ4"/>
<organism evidence="1 2">
    <name type="scientific">Callipepla squamata</name>
    <name type="common">Scaled quail</name>
    <dbReference type="NCBI Taxonomy" id="9009"/>
    <lineage>
        <taxon>Eukaryota</taxon>
        <taxon>Metazoa</taxon>
        <taxon>Chordata</taxon>
        <taxon>Craniata</taxon>
        <taxon>Vertebrata</taxon>
        <taxon>Euteleostomi</taxon>
        <taxon>Archelosauria</taxon>
        <taxon>Archosauria</taxon>
        <taxon>Dinosauria</taxon>
        <taxon>Saurischia</taxon>
        <taxon>Theropoda</taxon>
        <taxon>Coelurosauria</taxon>
        <taxon>Aves</taxon>
        <taxon>Neognathae</taxon>
        <taxon>Galloanserae</taxon>
        <taxon>Galliformes</taxon>
        <taxon>Odontophoridae</taxon>
        <taxon>Callipepla</taxon>
    </lineage>
</organism>
<reference evidence="1 2" key="1">
    <citation type="submission" date="2016-07" db="EMBL/GenBank/DDBJ databases">
        <title>Disparate Historic Effective Population Sizes Predicted by Modern Levels of Genome Diversity for the Scaled Quail (Callipepla squamata) and the Northern Bobwhite (Colinus virginianus): Inferences from First and Second Generation Draft Genome Assemblies for Sympatric New World Quail.</title>
        <authorList>
            <person name="Oldeschulte D.L."/>
            <person name="Halley Y.A."/>
            <person name="Bhattarai E.K."/>
            <person name="Brashear W.A."/>
            <person name="Hill J."/>
            <person name="Metz R.P."/>
            <person name="Johnson C.D."/>
            <person name="Rollins D."/>
            <person name="Peterson M.J."/>
            <person name="Bickhart D.M."/>
            <person name="Decker J.E."/>
            <person name="Seabury C.M."/>
        </authorList>
    </citation>
    <scope>NUCLEOTIDE SEQUENCE [LARGE SCALE GENOMIC DNA]</scope>
    <source>
        <strain evidence="1 2">Texas</strain>
        <tissue evidence="1">Leg muscle</tissue>
    </source>
</reference>
<comment type="caution">
    <text evidence="1">The sequence shown here is derived from an EMBL/GenBank/DDBJ whole genome shotgun (WGS) entry which is preliminary data.</text>
</comment>
<dbReference type="PANTHER" id="PTHR45912">
    <property type="entry name" value="CILIA- AND FLAGELLA-ASSOCIATED PROTEIN 47"/>
    <property type="match status" value="1"/>
</dbReference>
<dbReference type="GO" id="GO:0005929">
    <property type="term" value="C:cilium"/>
    <property type="evidence" value="ECO:0007669"/>
    <property type="project" value="TreeGrafter"/>
</dbReference>
<dbReference type="EMBL" id="MCFN01000010">
    <property type="protein sequence ID" value="OXB68712.1"/>
    <property type="molecule type" value="Genomic_DNA"/>
</dbReference>
<dbReference type="PANTHER" id="PTHR45912:SF3">
    <property type="entry name" value="CILIA- AND FLAGELLA-ASSOCIATED PROTEIN 47"/>
    <property type="match status" value="1"/>
</dbReference>
<dbReference type="Gene3D" id="2.60.40.10">
    <property type="entry name" value="Immunoglobulins"/>
    <property type="match status" value="2"/>
</dbReference>
<dbReference type="OrthoDB" id="10060824at2759"/>
<gene>
    <name evidence="1" type="ORF">ASZ78_010304</name>
</gene>
<dbReference type="Proteomes" id="UP000198323">
    <property type="component" value="Unassembled WGS sequence"/>
</dbReference>
<accession>A0A226NMQ4</accession>
<name>A0A226NMQ4_CALSU</name>
<protein>
    <submittedName>
        <fullName evidence="1">Uncharacterized protein</fullName>
    </submittedName>
</protein>
<keyword evidence="2" id="KW-1185">Reference proteome</keyword>
<evidence type="ECO:0000313" key="1">
    <source>
        <dbReference type="EMBL" id="OXB68712.1"/>
    </source>
</evidence>
<proteinExistence type="predicted"/>
<dbReference type="GO" id="GO:0007288">
    <property type="term" value="P:sperm axoneme assembly"/>
    <property type="evidence" value="ECO:0007669"/>
    <property type="project" value="TreeGrafter"/>
</dbReference>
<evidence type="ECO:0000313" key="2">
    <source>
        <dbReference type="Proteomes" id="UP000198323"/>
    </source>
</evidence>
<dbReference type="STRING" id="9009.A0A226NMQ4"/>
<sequence length="555" mass="62488">MSGGWRDVAGFKLTVENPKNPVAPGLQVKAFVDYYPEVEEDLQDSLRLLIEEDIVDIPLIGLIPSCCLETEPEVDFGTVIVNSKVISKEINIANHGSLSGAFKISYDGDVLLDIEPISGVVEPKSLKVVKVCICTDLPRVIKEKIKGYDSYRKHKGAFVVNDSSPKQDYLLFLRFEAAGNKDLQAPSDGTIPSTTFLFQDLIFSFSPHQIGIFEVKQVIDIIGRELDKNNLKVSKTKSFHQMYLNFIGVCKSKPKNILFRINPGITPMITNPTGQFVANSTGQRTVLAPMAVLKSTQTQIHTHQINRNCNGDALIAFPNDRSSSIRPSERNKKYRTIFTKTERYNYVDPEFSYTDRERLSKAVHREYYANFISSLRQHRLQKDATRQFYFCNDSASIGFKSAEEMISPKISVTDFKSSHRQEKVQLKMHSLDENRLLTSQKLAASASVKEIWSGLNSTPFSTQEKDDCNLTLKPKQLHQILIGPSTMDFGDVCVCSTTVSKLHIINNLLVNVWIQIDIEIDELEVTGPLCQVVPPLTKTYIPVEFEAKNCGMFKK</sequence>